<evidence type="ECO:0000256" key="1">
    <source>
        <dbReference type="ARBA" id="ARBA00005417"/>
    </source>
</evidence>
<dbReference type="Pfam" id="PF00005">
    <property type="entry name" value="ABC_tran"/>
    <property type="match status" value="1"/>
</dbReference>
<dbReference type="PANTHER" id="PTHR42781">
    <property type="entry name" value="SPERMIDINE/PUTRESCINE IMPORT ATP-BINDING PROTEIN POTA"/>
    <property type="match status" value="1"/>
</dbReference>
<sequence length="375" mass="40834">MTANVAISNHSRTPLQAEAVFLHDVDKSYDGSSNVVEGLNLEVGAGEFLTILGPSGSGKTSILMMLAGFEQPSAGSIRIGDRDVSHLPPYRRNIGMVFQHYALFPHLTIAQNLAYPLQARRWPRVDVSERVGWALSLVRLGDVGERYPAQLSGGQQQRIALARALIYNPQLVLMDEPLGALDKQLRDQMQDEITRIHRNLRPTIIYVTHDQGEALSLSDRVCVFEGGRIAQVGTPTDLYEAPASSFVAGFLGENNAIAGTFLSSDGDCCHIRLTGGEVVCALNMGNAHYGESVCVAIRPERIRTVQEGGCNALQAEVIDATYLGDVHRVRLHTSDGAEIIWKLPNCGSQPLPSQGETIRLGWNTQDARAFPAPRS</sequence>
<organism evidence="6 7">
    <name type="scientific">Labrys neptuniae</name>
    <dbReference type="NCBI Taxonomy" id="376174"/>
    <lineage>
        <taxon>Bacteria</taxon>
        <taxon>Pseudomonadati</taxon>
        <taxon>Pseudomonadota</taxon>
        <taxon>Alphaproteobacteria</taxon>
        <taxon>Hyphomicrobiales</taxon>
        <taxon>Xanthobacteraceae</taxon>
        <taxon>Labrys</taxon>
    </lineage>
</organism>
<dbReference type="InterPro" id="IPR050093">
    <property type="entry name" value="ABC_SmlMolc_Importer"/>
</dbReference>
<dbReference type="Gene3D" id="3.40.50.300">
    <property type="entry name" value="P-loop containing nucleotide triphosphate hydrolases"/>
    <property type="match status" value="1"/>
</dbReference>
<dbReference type="InterPro" id="IPR017871">
    <property type="entry name" value="ABC_transporter-like_CS"/>
</dbReference>
<dbReference type="SMART" id="SM00382">
    <property type="entry name" value="AAA"/>
    <property type="match status" value="1"/>
</dbReference>
<dbReference type="GO" id="GO:0005524">
    <property type="term" value="F:ATP binding"/>
    <property type="evidence" value="ECO:0007669"/>
    <property type="project" value="UniProtKB-KW"/>
</dbReference>
<protein>
    <submittedName>
        <fullName evidence="6">ABC transporter ATP-binding protein</fullName>
    </submittedName>
</protein>
<proteinExistence type="inferred from homology"/>
<dbReference type="InterPro" id="IPR008995">
    <property type="entry name" value="Mo/tungstate-bd_C_term_dom"/>
</dbReference>
<comment type="caution">
    <text evidence="6">The sequence shown here is derived from an EMBL/GenBank/DDBJ whole genome shotgun (WGS) entry which is preliminary data.</text>
</comment>
<name>A0ABV6ZPC8_9HYPH</name>
<dbReference type="PROSITE" id="PS00211">
    <property type="entry name" value="ABC_TRANSPORTER_1"/>
    <property type="match status" value="1"/>
</dbReference>
<dbReference type="PANTHER" id="PTHR42781:SF6">
    <property type="entry name" value="SPERMIDINE_PUTRESCINE IMPORT ATP-BINDING PROTEIN POTA"/>
    <property type="match status" value="1"/>
</dbReference>
<dbReference type="SUPFAM" id="SSF52540">
    <property type="entry name" value="P-loop containing nucleoside triphosphate hydrolases"/>
    <property type="match status" value="1"/>
</dbReference>
<gene>
    <name evidence="6" type="ORF">ACETRX_30720</name>
</gene>
<feature type="domain" description="ABC transporter" evidence="5">
    <location>
        <begin position="20"/>
        <end position="251"/>
    </location>
</feature>
<dbReference type="PROSITE" id="PS50893">
    <property type="entry name" value="ABC_TRANSPORTER_2"/>
    <property type="match status" value="1"/>
</dbReference>
<dbReference type="InterPro" id="IPR003593">
    <property type="entry name" value="AAA+_ATPase"/>
</dbReference>
<keyword evidence="4 6" id="KW-0067">ATP-binding</keyword>
<dbReference type="RefSeq" id="WP_394314821.1">
    <property type="nucleotide sequence ID" value="NZ_JBHGPK010000026.1"/>
</dbReference>
<dbReference type="InterPro" id="IPR003439">
    <property type="entry name" value="ABC_transporter-like_ATP-bd"/>
</dbReference>
<dbReference type="InterPro" id="IPR013611">
    <property type="entry name" value="Transp-assoc_OB_typ2"/>
</dbReference>
<evidence type="ECO:0000256" key="4">
    <source>
        <dbReference type="ARBA" id="ARBA00022840"/>
    </source>
</evidence>
<dbReference type="Pfam" id="PF08402">
    <property type="entry name" value="TOBE_2"/>
    <property type="match status" value="1"/>
</dbReference>
<dbReference type="Gene3D" id="2.40.50.100">
    <property type="match status" value="1"/>
</dbReference>
<reference evidence="6 7" key="1">
    <citation type="submission" date="2024-09" db="EMBL/GenBank/DDBJ databases">
        <title>Description of Labrys sedimenti sp. nov., isolated from a diclofenac-degrading enrichment culture, and genome-based reclassification of Labrys portucalensis as a later heterotypic synonym of Labrys neptuniae.</title>
        <authorList>
            <person name="Tancsics A."/>
            <person name="Csepanyi A."/>
        </authorList>
    </citation>
    <scope>NUCLEOTIDE SEQUENCE [LARGE SCALE GENOMIC DNA]</scope>
    <source>
        <strain evidence="6 7">LMG 23412</strain>
    </source>
</reference>
<keyword evidence="2" id="KW-0813">Transport</keyword>
<accession>A0ABV6ZPC8</accession>
<evidence type="ECO:0000313" key="6">
    <source>
        <dbReference type="EMBL" id="MFC2254040.1"/>
    </source>
</evidence>
<dbReference type="EMBL" id="JBHGPK010000026">
    <property type="protein sequence ID" value="MFC2254040.1"/>
    <property type="molecule type" value="Genomic_DNA"/>
</dbReference>
<comment type="similarity">
    <text evidence="1">Belongs to the ABC transporter superfamily.</text>
</comment>
<keyword evidence="3" id="KW-0547">Nucleotide-binding</keyword>
<evidence type="ECO:0000256" key="3">
    <source>
        <dbReference type="ARBA" id="ARBA00022741"/>
    </source>
</evidence>
<dbReference type="SUPFAM" id="SSF50331">
    <property type="entry name" value="MOP-like"/>
    <property type="match status" value="1"/>
</dbReference>
<dbReference type="InterPro" id="IPR027417">
    <property type="entry name" value="P-loop_NTPase"/>
</dbReference>
<evidence type="ECO:0000259" key="5">
    <source>
        <dbReference type="PROSITE" id="PS50893"/>
    </source>
</evidence>
<evidence type="ECO:0000313" key="7">
    <source>
        <dbReference type="Proteomes" id="UP001595190"/>
    </source>
</evidence>
<dbReference type="Proteomes" id="UP001595190">
    <property type="component" value="Unassembled WGS sequence"/>
</dbReference>
<evidence type="ECO:0000256" key="2">
    <source>
        <dbReference type="ARBA" id="ARBA00022448"/>
    </source>
</evidence>